<dbReference type="Proteomes" id="UP000095287">
    <property type="component" value="Unplaced"/>
</dbReference>
<protein>
    <submittedName>
        <fullName evidence="2">Transcription factor</fullName>
    </submittedName>
</protein>
<evidence type="ECO:0000313" key="1">
    <source>
        <dbReference type="Proteomes" id="UP000095287"/>
    </source>
</evidence>
<organism evidence="1 2">
    <name type="scientific">Steinernema glaseri</name>
    <dbReference type="NCBI Taxonomy" id="37863"/>
    <lineage>
        <taxon>Eukaryota</taxon>
        <taxon>Metazoa</taxon>
        <taxon>Ecdysozoa</taxon>
        <taxon>Nematoda</taxon>
        <taxon>Chromadorea</taxon>
        <taxon>Rhabditida</taxon>
        <taxon>Tylenchina</taxon>
        <taxon>Panagrolaimomorpha</taxon>
        <taxon>Strongyloidoidea</taxon>
        <taxon>Steinernematidae</taxon>
        <taxon>Steinernema</taxon>
    </lineage>
</organism>
<sequence length="171" mass="19059">MCHLWISHGSLKGDGRVRKTIVKLKLFLLVFPEELQNVAFRKDRHLYIHKGPTPEKPLKDLAGTSRVKEHALPKGSVLTTNAQSTIFINICKIIQFSRSCGEPLIEHNAVGHSPKVQGTTLSSLLLKNLQNLIVILVARFPLVLPSYFYPLSSTLPVSSVQYTLALRVRPG</sequence>
<evidence type="ECO:0000313" key="2">
    <source>
        <dbReference type="WBParaSite" id="L893_g33432.t1"/>
    </source>
</evidence>
<dbReference type="WBParaSite" id="L893_g33432.t1">
    <property type="protein sequence ID" value="L893_g33432.t1"/>
    <property type="gene ID" value="L893_g33432"/>
</dbReference>
<accession>A0A1I8A7Q8</accession>
<keyword evidence="1" id="KW-1185">Reference proteome</keyword>
<name>A0A1I8A7Q8_9BILA</name>
<reference evidence="2" key="1">
    <citation type="submission" date="2016-11" db="UniProtKB">
        <authorList>
            <consortium name="WormBaseParasite"/>
        </authorList>
    </citation>
    <scope>IDENTIFICATION</scope>
</reference>
<dbReference type="AlphaFoldDB" id="A0A1I8A7Q8"/>
<proteinExistence type="predicted"/>